<sequence>MSDCINLYLVQSKSDLLKFWGLFNTYINELSRNISIGDEFDREYFYSDEYRDAVEKLRTRAVNPLRIYLIETSGFVGFCMYVTYFDEQGKCFLMEYYMEPAYRNLGFGKMAYIQIEQYIKKEGAAFIELTPTNEANHRFWSGLGFEITGEMDEDHKYFYRKNL</sequence>
<evidence type="ECO:0000313" key="2">
    <source>
        <dbReference type="EMBL" id="GIP56022.1"/>
    </source>
</evidence>
<dbReference type="CDD" id="cd04301">
    <property type="entry name" value="NAT_SF"/>
    <property type="match status" value="1"/>
</dbReference>
<dbReference type="EMBL" id="BOSL01000028">
    <property type="protein sequence ID" value="GIP56022.1"/>
    <property type="molecule type" value="Genomic_DNA"/>
</dbReference>
<keyword evidence="3" id="KW-1185">Reference proteome</keyword>
<dbReference type="SUPFAM" id="SSF55729">
    <property type="entry name" value="Acyl-CoA N-acyltransferases (Nat)"/>
    <property type="match status" value="1"/>
</dbReference>
<evidence type="ECO:0000259" key="1">
    <source>
        <dbReference type="PROSITE" id="PS51186"/>
    </source>
</evidence>
<dbReference type="Proteomes" id="UP000679992">
    <property type="component" value="Unassembled WGS sequence"/>
</dbReference>
<dbReference type="Pfam" id="PF00583">
    <property type="entry name" value="Acetyltransf_1"/>
    <property type="match status" value="1"/>
</dbReference>
<organism evidence="2 3">
    <name type="scientific">Paenibacillus vini</name>
    <dbReference type="NCBI Taxonomy" id="1476024"/>
    <lineage>
        <taxon>Bacteria</taxon>
        <taxon>Bacillati</taxon>
        <taxon>Bacillota</taxon>
        <taxon>Bacilli</taxon>
        <taxon>Bacillales</taxon>
        <taxon>Paenibacillaceae</taxon>
        <taxon>Paenibacillus</taxon>
    </lineage>
</organism>
<dbReference type="InterPro" id="IPR000182">
    <property type="entry name" value="GNAT_dom"/>
</dbReference>
<evidence type="ECO:0000313" key="3">
    <source>
        <dbReference type="Proteomes" id="UP000679992"/>
    </source>
</evidence>
<name>A0ABQ4MK37_9BACL</name>
<accession>A0ABQ4MK37</accession>
<feature type="domain" description="N-acetyltransferase" evidence="1">
    <location>
        <begin position="5"/>
        <end position="163"/>
    </location>
</feature>
<dbReference type="InterPro" id="IPR016181">
    <property type="entry name" value="Acyl_CoA_acyltransferase"/>
</dbReference>
<dbReference type="RefSeq" id="WP_211020293.1">
    <property type="nucleotide sequence ID" value="NZ_BOSL01000028.1"/>
</dbReference>
<gene>
    <name evidence="2" type="ORF">J42TS3_50570</name>
</gene>
<protein>
    <recommendedName>
        <fullName evidence="1">N-acetyltransferase domain-containing protein</fullName>
    </recommendedName>
</protein>
<dbReference type="PROSITE" id="PS51186">
    <property type="entry name" value="GNAT"/>
    <property type="match status" value="1"/>
</dbReference>
<proteinExistence type="predicted"/>
<reference evidence="2 3" key="1">
    <citation type="submission" date="2021-03" db="EMBL/GenBank/DDBJ databases">
        <title>Antimicrobial resistance genes in bacteria isolated from Japanese honey, and their potential for conferring macrolide and lincosamide resistance in the American foulbrood pathogen Paenibacillus larvae.</title>
        <authorList>
            <person name="Okamoto M."/>
            <person name="Kumagai M."/>
            <person name="Kanamori H."/>
            <person name="Takamatsu D."/>
        </authorList>
    </citation>
    <scope>NUCLEOTIDE SEQUENCE [LARGE SCALE GENOMIC DNA]</scope>
    <source>
        <strain evidence="2 3">J42TS3</strain>
    </source>
</reference>
<dbReference type="Gene3D" id="3.40.630.30">
    <property type="match status" value="1"/>
</dbReference>
<comment type="caution">
    <text evidence="2">The sequence shown here is derived from an EMBL/GenBank/DDBJ whole genome shotgun (WGS) entry which is preliminary data.</text>
</comment>